<name>A0A5C4SQD8_9FLAO</name>
<evidence type="ECO:0000313" key="10">
    <source>
        <dbReference type="Proteomes" id="UP000308713"/>
    </source>
</evidence>
<dbReference type="Pfam" id="PF14322">
    <property type="entry name" value="SusD-like_3"/>
    <property type="match status" value="1"/>
</dbReference>
<feature type="domain" description="SusD-like N-terminal" evidence="8">
    <location>
        <begin position="53"/>
        <end position="222"/>
    </location>
</feature>
<dbReference type="Pfam" id="PF07980">
    <property type="entry name" value="SusD_RagB"/>
    <property type="match status" value="1"/>
</dbReference>
<dbReference type="InterPro" id="IPR012944">
    <property type="entry name" value="SusD_RagB_dom"/>
</dbReference>
<keyword evidence="10" id="KW-1185">Reference proteome</keyword>
<dbReference type="InterPro" id="IPR033985">
    <property type="entry name" value="SusD-like_N"/>
</dbReference>
<dbReference type="AlphaFoldDB" id="A0A5C4SQD8"/>
<dbReference type="SUPFAM" id="SSF48452">
    <property type="entry name" value="TPR-like"/>
    <property type="match status" value="1"/>
</dbReference>
<accession>A0A5C4SQD8</accession>
<comment type="caution">
    <text evidence="9">The sequence shown here is derived from an EMBL/GenBank/DDBJ whole genome shotgun (WGS) entry which is preliminary data.</text>
</comment>
<evidence type="ECO:0000313" key="9">
    <source>
        <dbReference type="EMBL" id="TNJ46005.1"/>
    </source>
</evidence>
<dbReference type="RefSeq" id="WP_139695019.1">
    <property type="nucleotide sequence ID" value="NZ_CP074074.1"/>
</dbReference>
<comment type="similarity">
    <text evidence="2">Belongs to the SusD family.</text>
</comment>
<evidence type="ECO:0000256" key="2">
    <source>
        <dbReference type="ARBA" id="ARBA00006275"/>
    </source>
</evidence>
<sequence length="520" mass="59683">MKHLITKISLLLFGVLLLTGCGDKFLEEDLRDQIATDNFFTNDQEAQLAANGLYRILHKNALYRTRGLDNYYVNGTDEVGPSRNVNAQIHNYAIAEGVQDGNSTWAALYEIVRNASLFISNIEGNENLSDAVRDQTLGECLFMRALAYFHLTNLWGDVPYFRELLPLDELGSLERFSKDIIRAEMKDDLARAKQLLPPSYSDANLGRASKWAAAALKAKFHLFDKEWALAKDECDDIISSPQHRLLDDFASVFDQTDRTNQYNDEQIFAVDFTTDGIFGDSNTNRTDDYNPRLRDEPSNRNTRPDGPGTPARWQLLQADLQELDQDMSGYGWAIPLPELADQSNWDPDDLRYDVTIVTEYLGYELSFPYFRKNWNLNNSSPRENHSENYIVFRLADIYLMAAEAENELNGPGNAYFYVNKVRERAFEPDKPWSGMSQTEFREALYDERKFELCTEGHRKMDLIRWGILLDVVTTVKHRPWNNPAANIKPHHVLLPIPQDEILLNPNLLKTDPTNNGYRSN</sequence>
<dbReference type="Gene3D" id="1.25.40.390">
    <property type="match status" value="1"/>
</dbReference>
<evidence type="ECO:0000259" key="7">
    <source>
        <dbReference type="Pfam" id="PF07980"/>
    </source>
</evidence>
<evidence type="ECO:0000256" key="1">
    <source>
        <dbReference type="ARBA" id="ARBA00004442"/>
    </source>
</evidence>
<keyword evidence="4" id="KW-0472">Membrane</keyword>
<gene>
    <name evidence="9" type="ORF">FGF67_03130</name>
</gene>
<dbReference type="EMBL" id="VDCS01000003">
    <property type="protein sequence ID" value="TNJ46005.1"/>
    <property type="molecule type" value="Genomic_DNA"/>
</dbReference>
<dbReference type="OrthoDB" id="5694214at2"/>
<keyword evidence="3" id="KW-0732">Signal</keyword>
<evidence type="ECO:0000256" key="4">
    <source>
        <dbReference type="ARBA" id="ARBA00023136"/>
    </source>
</evidence>
<proteinExistence type="inferred from homology"/>
<protein>
    <submittedName>
        <fullName evidence="9">RagB/SusD family nutrient uptake outer membrane protein</fullName>
    </submittedName>
</protein>
<reference evidence="9 10" key="1">
    <citation type="submission" date="2019-05" db="EMBL/GenBank/DDBJ databases">
        <title>Tamlana fucoidanivorans sp. nov., isolated from the surface of algae collected from Fujian province in China.</title>
        <authorList>
            <person name="Li J."/>
        </authorList>
    </citation>
    <scope>NUCLEOTIDE SEQUENCE [LARGE SCALE GENOMIC DNA]</scope>
    <source>
        <strain evidence="9 10">CW2-9</strain>
    </source>
</reference>
<evidence type="ECO:0000259" key="8">
    <source>
        <dbReference type="Pfam" id="PF14322"/>
    </source>
</evidence>
<keyword evidence="5" id="KW-0998">Cell outer membrane</keyword>
<evidence type="ECO:0000256" key="6">
    <source>
        <dbReference type="SAM" id="MobiDB-lite"/>
    </source>
</evidence>
<comment type="subcellular location">
    <subcellularLocation>
        <location evidence="1">Cell outer membrane</location>
    </subcellularLocation>
</comment>
<feature type="domain" description="RagB/SusD" evidence="7">
    <location>
        <begin position="369"/>
        <end position="509"/>
    </location>
</feature>
<evidence type="ECO:0000256" key="5">
    <source>
        <dbReference type="ARBA" id="ARBA00023237"/>
    </source>
</evidence>
<dbReference type="PROSITE" id="PS51257">
    <property type="entry name" value="PROKAR_LIPOPROTEIN"/>
    <property type="match status" value="1"/>
</dbReference>
<dbReference type="InterPro" id="IPR011990">
    <property type="entry name" value="TPR-like_helical_dom_sf"/>
</dbReference>
<dbReference type="GO" id="GO:0009279">
    <property type="term" value="C:cell outer membrane"/>
    <property type="evidence" value="ECO:0007669"/>
    <property type="project" value="UniProtKB-SubCell"/>
</dbReference>
<organism evidence="9 10">
    <name type="scientific">Allotamlana fucoidanivorans</name>
    <dbReference type="NCBI Taxonomy" id="2583814"/>
    <lineage>
        <taxon>Bacteria</taxon>
        <taxon>Pseudomonadati</taxon>
        <taxon>Bacteroidota</taxon>
        <taxon>Flavobacteriia</taxon>
        <taxon>Flavobacteriales</taxon>
        <taxon>Flavobacteriaceae</taxon>
        <taxon>Allotamlana</taxon>
    </lineage>
</organism>
<evidence type="ECO:0000256" key="3">
    <source>
        <dbReference type="ARBA" id="ARBA00022729"/>
    </source>
</evidence>
<feature type="compositionally biased region" description="Basic and acidic residues" evidence="6">
    <location>
        <begin position="285"/>
        <end position="298"/>
    </location>
</feature>
<feature type="region of interest" description="Disordered" evidence="6">
    <location>
        <begin position="279"/>
        <end position="310"/>
    </location>
</feature>
<dbReference type="Proteomes" id="UP000308713">
    <property type="component" value="Unassembled WGS sequence"/>
</dbReference>